<dbReference type="Proteomes" id="UP001204015">
    <property type="component" value="Unassembled WGS sequence"/>
</dbReference>
<dbReference type="InterPro" id="IPR032287">
    <property type="entry name" value="DUF4838"/>
</dbReference>
<gene>
    <name evidence="1" type="ORF">NG821_11715</name>
</gene>
<dbReference type="EMBL" id="JAMXLY010000064">
    <property type="protein sequence ID" value="MCO6026493.1"/>
    <property type="molecule type" value="Genomic_DNA"/>
</dbReference>
<comment type="caution">
    <text evidence="1">The sequence shown here is derived from an EMBL/GenBank/DDBJ whole genome shotgun (WGS) entry which is preliminary data.</text>
</comment>
<dbReference type="PANTHER" id="PTHR47406:SF2">
    <property type="entry name" value="ALPHA GLUCURONIDASE N-TERMINAL DOMAIN-CONTAINING PROTEIN"/>
    <property type="match status" value="1"/>
</dbReference>
<evidence type="ECO:0000313" key="1">
    <source>
        <dbReference type="EMBL" id="MCO6026493.1"/>
    </source>
</evidence>
<organism evidence="1 2">
    <name type="scientific">Segatella cerevisiae</name>
    <dbReference type="NCBI Taxonomy" id="2053716"/>
    <lineage>
        <taxon>Bacteria</taxon>
        <taxon>Pseudomonadati</taxon>
        <taxon>Bacteroidota</taxon>
        <taxon>Bacteroidia</taxon>
        <taxon>Bacteroidales</taxon>
        <taxon>Prevotellaceae</taxon>
        <taxon>Segatella</taxon>
    </lineage>
</organism>
<reference evidence="1 2" key="1">
    <citation type="submission" date="2022-06" db="EMBL/GenBank/DDBJ databases">
        <title>A taxonomic note on the genus Prevotella: Description of four novel genera and emended description of the genera Hallella and Xylanibacter.</title>
        <authorList>
            <person name="Hitch T.C.A."/>
        </authorList>
    </citation>
    <scope>NUCLEOTIDE SEQUENCE [LARGE SCALE GENOMIC DNA]</scope>
    <source>
        <strain evidence="1 2">DSM 100619</strain>
    </source>
</reference>
<proteinExistence type="predicted"/>
<accession>A0ABT1C1V5</accession>
<dbReference type="Pfam" id="PF16126">
    <property type="entry name" value="DUF4838"/>
    <property type="match status" value="1"/>
</dbReference>
<dbReference type="PANTHER" id="PTHR47406">
    <property type="entry name" value="COAGULATION FACTOR 5/8 TYPE, C-TERMINAL"/>
    <property type="match status" value="1"/>
</dbReference>
<sequence>MSEEAFAFDGKRRNRDQYCFSSEQVYRRLVNFILNEYGDGTQAPSRFVIMPNDNSLVCQCARCKAAGNTLTSATPAVSRLITRLAKRFPHHTFFTSSYASVKEPPKDKMPDNVGVIISAMDLPYTAEFEGKAATKAFENLMDRWKKTVGKIYIWDYMRNFDDYLSPYPCLGILQGRFKWYLAQGVSGVILNGSGDDYAAFDDMQTSVLAKLLKDPDQDIASLVRGYYAKYYPVSGKAVADYYLSLEDMAVKGPEGIPYYGGIGDEAKAYLKPSAFLEFNGQLDRASKSIKGDERHRLSMLLTGFNYTQLELIRAGLEKYDPENVETCLIDLEGAKELKDMKVYREAHGLLSDYIQYYRSYPPKRIHSDKVTCNVSALTDGLEGSAYDYHTNWVISPKKTTSYIVSSKGSLSQLSLGCLQAPVWHIYAPARIEILENGKQTGVVSQPSETRPQSGGDFQHLTYILPLKGKGNGKGQIELRIIAPEKDGRVTVACDEIH</sequence>
<protein>
    <submittedName>
        <fullName evidence="1">DUF4838 domain-containing protein</fullName>
    </submittedName>
</protein>
<dbReference type="RefSeq" id="WP_252761845.1">
    <property type="nucleotide sequence ID" value="NZ_JAMXLY010000064.1"/>
</dbReference>
<keyword evidence="2" id="KW-1185">Reference proteome</keyword>
<evidence type="ECO:0000313" key="2">
    <source>
        <dbReference type="Proteomes" id="UP001204015"/>
    </source>
</evidence>
<name>A0ABT1C1V5_9BACT</name>